<accession>A0ABN7B8J0</accession>
<sequence length="153" mass="17383">MEPSRVSSCAESKRIAQSKCGNGNRTGLLTLPVEDIIYQEIFPKLSIRDLLNLYDADQSKYADLVYGFLPKVEVLDLSMPCRDPRVKLTPCTIPDHHLQGLKILNLKNCNWLSIGCLQTIGLHLRNLEKLDISRNGQICLDKKNIWCFARLTK</sequence>
<dbReference type="Gene3D" id="3.80.10.10">
    <property type="entry name" value="Ribonuclease Inhibitor"/>
    <property type="match status" value="1"/>
</dbReference>
<protein>
    <submittedName>
        <fullName evidence="1">F-box and leucine-rich repeat protein 15</fullName>
    </submittedName>
</protein>
<name>A0ABN7B8J0_9HEMI</name>
<dbReference type="SUPFAM" id="SSF52047">
    <property type="entry name" value="RNI-like"/>
    <property type="match status" value="1"/>
</dbReference>
<evidence type="ECO:0000313" key="1">
    <source>
        <dbReference type="EMBL" id="BET00160.1"/>
    </source>
</evidence>
<keyword evidence="2" id="KW-1185">Reference proteome</keyword>
<proteinExistence type="predicted"/>
<dbReference type="Proteomes" id="UP001307889">
    <property type="component" value="Chromosome 11"/>
</dbReference>
<gene>
    <name evidence="1" type="ORF">NTJ_12977</name>
</gene>
<dbReference type="InterPro" id="IPR032675">
    <property type="entry name" value="LRR_dom_sf"/>
</dbReference>
<reference evidence="1 2" key="1">
    <citation type="submission" date="2023-09" db="EMBL/GenBank/DDBJ databases">
        <title>Nesidiocoris tenuis whole genome shotgun sequence.</title>
        <authorList>
            <person name="Shibata T."/>
            <person name="Shimoda M."/>
            <person name="Kobayashi T."/>
            <person name="Uehara T."/>
        </authorList>
    </citation>
    <scope>NUCLEOTIDE SEQUENCE [LARGE SCALE GENOMIC DNA]</scope>
    <source>
        <strain evidence="1 2">Japan</strain>
    </source>
</reference>
<organism evidence="1 2">
    <name type="scientific">Nesidiocoris tenuis</name>
    <dbReference type="NCBI Taxonomy" id="355587"/>
    <lineage>
        <taxon>Eukaryota</taxon>
        <taxon>Metazoa</taxon>
        <taxon>Ecdysozoa</taxon>
        <taxon>Arthropoda</taxon>
        <taxon>Hexapoda</taxon>
        <taxon>Insecta</taxon>
        <taxon>Pterygota</taxon>
        <taxon>Neoptera</taxon>
        <taxon>Paraneoptera</taxon>
        <taxon>Hemiptera</taxon>
        <taxon>Heteroptera</taxon>
        <taxon>Panheteroptera</taxon>
        <taxon>Cimicomorpha</taxon>
        <taxon>Miridae</taxon>
        <taxon>Dicyphina</taxon>
        <taxon>Nesidiocoris</taxon>
    </lineage>
</organism>
<dbReference type="EMBL" id="AP028919">
    <property type="protein sequence ID" value="BET00160.1"/>
    <property type="molecule type" value="Genomic_DNA"/>
</dbReference>
<evidence type="ECO:0000313" key="2">
    <source>
        <dbReference type="Proteomes" id="UP001307889"/>
    </source>
</evidence>